<dbReference type="PANTHER" id="PTHR10357">
    <property type="entry name" value="ALPHA-AMYLASE FAMILY MEMBER"/>
    <property type="match status" value="1"/>
</dbReference>
<dbReference type="InterPro" id="IPR006047">
    <property type="entry name" value="GH13_cat_dom"/>
</dbReference>
<dbReference type="Gene3D" id="1.10.10.470">
    <property type="entry name" value="Maltooligosyl trehalose synthase, domain 4"/>
    <property type="match status" value="1"/>
</dbReference>
<dbReference type="CAZy" id="GH13">
    <property type="family name" value="Glycoside Hydrolase Family 13"/>
</dbReference>
<dbReference type="KEGG" id="rer:RER_35070"/>
<protein>
    <submittedName>
        <fullName evidence="2">Malto-oligosyltrehalose synthase</fullName>
        <ecNumber evidence="2">5.4.99.15</ecNumber>
    </submittedName>
</protein>
<dbReference type="EC" id="5.4.99.15" evidence="2"/>
<dbReference type="eggNOG" id="COG3280">
    <property type="taxonomic scope" value="Bacteria"/>
</dbReference>
<dbReference type="HOGENOM" id="CLU_005045_1_0_11"/>
<proteinExistence type="predicted"/>
<name>C1A0T0_RHOE4</name>
<evidence type="ECO:0000259" key="1">
    <source>
        <dbReference type="SMART" id="SM00642"/>
    </source>
</evidence>
<dbReference type="Gene3D" id="3.20.20.80">
    <property type="entry name" value="Glycosidases"/>
    <property type="match status" value="1"/>
</dbReference>
<dbReference type="SUPFAM" id="SSF51445">
    <property type="entry name" value="(Trans)glycosidases"/>
    <property type="match status" value="1"/>
</dbReference>
<dbReference type="GO" id="GO:0005992">
    <property type="term" value="P:trehalose biosynthetic process"/>
    <property type="evidence" value="ECO:0007669"/>
    <property type="project" value="TreeGrafter"/>
</dbReference>
<dbReference type="SMART" id="SM00642">
    <property type="entry name" value="Aamy"/>
    <property type="match status" value="1"/>
</dbReference>
<dbReference type="AlphaFoldDB" id="C1A0T0"/>
<evidence type="ECO:0000313" key="2">
    <source>
        <dbReference type="EMBL" id="BAH34215.1"/>
    </source>
</evidence>
<evidence type="ECO:0000313" key="3">
    <source>
        <dbReference type="Proteomes" id="UP000002204"/>
    </source>
</evidence>
<dbReference type="GO" id="GO:0047470">
    <property type="term" value="F:(1,4)-alpha-D-glucan 1-alpha-D-glucosylmutase activity"/>
    <property type="evidence" value="ECO:0007669"/>
    <property type="project" value="UniProtKB-EC"/>
</dbReference>
<dbReference type="InterPro" id="IPR013797">
    <property type="entry name" value="Maltooligo_trehalose_synth_4"/>
</dbReference>
<dbReference type="NCBIfam" id="TIGR02401">
    <property type="entry name" value="trehalose_TreY"/>
    <property type="match status" value="1"/>
</dbReference>
<keyword evidence="2" id="KW-0413">Isomerase</keyword>
<gene>
    <name evidence="2" type="primary">treY</name>
    <name evidence="2" type="ordered locus">RER_35070</name>
</gene>
<feature type="domain" description="Glycosyl hydrolase family 13 catalytic" evidence="1">
    <location>
        <begin position="13"/>
        <end position="693"/>
    </location>
</feature>
<dbReference type="GO" id="GO:0030980">
    <property type="term" value="P:alpha-glucan catabolic process"/>
    <property type="evidence" value="ECO:0007669"/>
    <property type="project" value="TreeGrafter"/>
</dbReference>
<accession>C1A0T0</accession>
<dbReference type="Gene3D" id="3.30.1590.10">
    <property type="entry name" value="Maltooligosyl trehalose synthase, domain 2"/>
    <property type="match status" value="1"/>
</dbReference>
<dbReference type="Gene3D" id="1.10.150.200">
    <property type="entry name" value="Maltooligosyl trehalose synthase, domain 3"/>
    <property type="match status" value="1"/>
</dbReference>
<sequence>MHMAPITSTYRLQLRPDAFTLRDAAAQVDYFEALGVSHLYLSPILTATSGSTHGYDVTDPTTVSEGLGGREALVELSRAVRSRGMGLIVDLVPNHVGVAKPRENAWWWDVLTHGQSSEYADFFDIDWAEDNGANGANGKLSLPVLGSQDDLDALTVEKDGEETLLAFYEHRFPVASGTEFGSPQEVHSRQSYRLVPWNAGIINYRRFFAVNDLAALRQEDPKVFELCHRQLKSWVDEGLIDGVRIDHPDGLADPAEYLGRLRELIGPDQWLVIEKILGHTEPLDPLLPIDGTTGYDALNQLGGIFVDPAAELELTELSADLTGDDGDSTWLHHTERQFKRDTGRGDLAPEVRRLVRAIRRETGSRCSETELNDAVVVAIARMPVYRSDYSPLAGLAARIVGDMHELAPGHEAAFNVLAQSLVNGGEAAVRFQQVCGAVMAKSVEDRLFYRTARLVSRQEVGGNPASLAVSVAEFHLHNADRAKRWPRAMTSLSTHDTKRGEDVRARIGVVSQVPTLWSRLIREWENVCPSPDPLTGLFLWQNIIGVWPADGRSAASVPELRERLHAYAEKAVRESGARTSWNDPDVGFESAVHRWIDEVIDGPVADSVSEFVGRIARHGWADSLGQKLLQLLGPGVPDVYQGTELWEDSLVDPDNRRVIDYGTRRSLLESGAAPIDATGTAKLHLVRTALTLRRENPSWFDHGEYRPIFASGSGSGHLVGFSRGPAGDPPMVVALATRHSLGLSAHGWRDTRIDLPEGEWVDALSGQPVTSADARDVFADGPCALLTRVC</sequence>
<dbReference type="EMBL" id="AP008957">
    <property type="protein sequence ID" value="BAH34215.1"/>
    <property type="molecule type" value="Genomic_DNA"/>
</dbReference>
<dbReference type="Pfam" id="PF00128">
    <property type="entry name" value="Alpha-amylase"/>
    <property type="match status" value="1"/>
</dbReference>
<reference evidence="3" key="1">
    <citation type="submission" date="2005-03" db="EMBL/GenBank/DDBJ databases">
        <title>Comparison of the complete genome sequences of Rhodococcus erythropolis PR4 and Rhodococcus opacus B4.</title>
        <authorList>
            <person name="Takarada H."/>
            <person name="Sekine M."/>
            <person name="Hosoyama A."/>
            <person name="Yamada R."/>
            <person name="Fujisawa T."/>
            <person name="Omata S."/>
            <person name="Shimizu A."/>
            <person name="Tsukatani N."/>
            <person name="Tanikawa S."/>
            <person name="Fujita N."/>
            <person name="Harayama S."/>
        </authorList>
    </citation>
    <scope>NUCLEOTIDE SEQUENCE [LARGE SCALE GENOMIC DNA]</scope>
    <source>
        <strain evidence="3">PR4 / NBRC 100887</strain>
    </source>
</reference>
<organism evidence="2 3">
    <name type="scientific">Rhodococcus erythropolis (strain PR4 / NBRC 100887)</name>
    <dbReference type="NCBI Taxonomy" id="234621"/>
    <lineage>
        <taxon>Bacteria</taxon>
        <taxon>Bacillati</taxon>
        <taxon>Actinomycetota</taxon>
        <taxon>Actinomycetes</taxon>
        <taxon>Mycobacteriales</taxon>
        <taxon>Nocardiaceae</taxon>
        <taxon>Rhodococcus</taxon>
        <taxon>Rhodococcus erythropolis group</taxon>
    </lineage>
</organism>
<dbReference type="InterPro" id="IPR012767">
    <property type="entry name" value="Trehalose_TreY"/>
</dbReference>
<dbReference type="CDD" id="cd11336">
    <property type="entry name" value="AmyAc_MTSase"/>
    <property type="match status" value="1"/>
</dbReference>
<dbReference type="Proteomes" id="UP000002204">
    <property type="component" value="Chromosome"/>
</dbReference>
<dbReference type="PANTHER" id="PTHR10357:SF216">
    <property type="entry name" value="MALTOOLIGOSYL TREHALOSE SYNTHASE-RELATED"/>
    <property type="match status" value="1"/>
</dbReference>
<dbReference type="InterPro" id="IPR017853">
    <property type="entry name" value="GH"/>
</dbReference>
<reference evidence="2 3" key="2">
    <citation type="journal article" date="2006" name="Environ. Microbiol.">
        <title>Sequence analysis of three plasmids harboured in Rhodococcus erythropolis strain PR4.</title>
        <authorList>
            <person name="Sekine M."/>
            <person name="Tanikawa S."/>
            <person name="Omata S."/>
            <person name="Saito M."/>
            <person name="Fujisawa T."/>
            <person name="Tsukatani N."/>
            <person name="Tajima T."/>
            <person name="Sekigawa T."/>
            <person name="Kosugi H."/>
            <person name="Matsuo Y."/>
            <person name="Nishiko R."/>
            <person name="Imamura K."/>
            <person name="Ito M."/>
            <person name="Narita H."/>
            <person name="Tago S."/>
            <person name="Fujita N."/>
            <person name="Harayama S."/>
        </authorList>
    </citation>
    <scope>NUCLEOTIDE SEQUENCE [LARGE SCALE GENOMIC DNA]</scope>
    <source>
        <strain evidence="3">PR4 / NBRC 100887</strain>
    </source>
</reference>